<dbReference type="HOGENOM" id="CLU_090931_0_0_4"/>
<keyword evidence="2" id="KW-1185">Reference proteome</keyword>
<gene>
    <name evidence="1" type="ORF">LT85_2259</name>
</gene>
<dbReference type="STRING" id="279058.LT85_2259"/>
<evidence type="ECO:0008006" key="3">
    <source>
        <dbReference type="Google" id="ProtNLM"/>
    </source>
</evidence>
<dbReference type="Pfam" id="PF05962">
    <property type="entry name" value="HutD"/>
    <property type="match status" value="1"/>
</dbReference>
<dbReference type="KEGG" id="care:LT85_2259"/>
<dbReference type="RefSeq" id="WP_052135086.1">
    <property type="nucleotide sequence ID" value="NZ_CP009962.1"/>
</dbReference>
<dbReference type="Proteomes" id="UP000030302">
    <property type="component" value="Chromosome"/>
</dbReference>
<dbReference type="InterPro" id="IPR011051">
    <property type="entry name" value="RmlC_Cupin_sf"/>
</dbReference>
<protein>
    <recommendedName>
        <fullName evidence="3">HutD family protein</fullName>
    </recommendedName>
</protein>
<dbReference type="OrthoDB" id="9800082at2"/>
<dbReference type="EMBL" id="CP009962">
    <property type="protein sequence ID" value="AIY41417.1"/>
    <property type="molecule type" value="Genomic_DNA"/>
</dbReference>
<dbReference type="PANTHER" id="PTHR37943">
    <property type="entry name" value="PROTEIN VES"/>
    <property type="match status" value="1"/>
</dbReference>
<name>A0A0A1FEZ7_9BURK</name>
<dbReference type="CDD" id="cd20293">
    <property type="entry name" value="cupin_HutD_N"/>
    <property type="match status" value="1"/>
</dbReference>
<evidence type="ECO:0000313" key="2">
    <source>
        <dbReference type="Proteomes" id="UP000030302"/>
    </source>
</evidence>
<dbReference type="SUPFAM" id="SSF51182">
    <property type="entry name" value="RmlC-like cupins"/>
    <property type="match status" value="1"/>
</dbReference>
<dbReference type="PANTHER" id="PTHR37943:SF1">
    <property type="entry name" value="PROTEIN VES"/>
    <property type="match status" value="1"/>
</dbReference>
<dbReference type="InterPro" id="IPR014710">
    <property type="entry name" value="RmlC-like_jellyroll"/>
</dbReference>
<sequence>MKLIQFEDLPATRWKNGGGITRELYSYPAASTFDNFVWRVSIADVSQSGAFSSFPGVDRIITLLEGEGMQLLDDSGNHALLSLLQPHRFRGEAQISARLEGGACQDFNLMLRRGAAIGAVEIWRGDQNLPQGCNLLFCARGRWDVLTEDGEHATLDSRQSLVWEAPSGRVSLRSLSAGSILIGVNINLQ</sequence>
<proteinExistence type="predicted"/>
<dbReference type="InterPro" id="IPR010282">
    <property type="entry name" value="Uncharacterised_HutD/Ves"/>
</dbReference>
<reference evidence="2" key="1">
    <citation type="journal article" date="2014" name="Soil Biol. Biochem.">
        <title>Structure and function of bacterial communities in ageing soils: Insights from the Mendocino ecological staircase.</title>
        <authorList>
            <person name="Uroz S."/>
            <person name="Tech J.J."/>
            <person name="Sawaya N.A."/>
            <person name="Frey-Klett P."/>
            <person name="Leveau J.H.J."/>
        </authorList>
    </citation>
    <scope>NUCLEOTIDE SEQUENCE [LARGE SCALE GENOMIC DNA]</scope>
    <source>
        <strain evidence="2">Cal35</strain>
    </source>
</reference>
<dbReference type="Gene3D" id="2.60.120.10">
    <property type="entry name" value="Jelly Rolls"/>
    <property type="match status" value="1"/>
</dbReference>
<accession>A0A0A1FEZ7</accession>
<evidence type="ECO:0000313" key="1">
    <source>
        <dbReference type="EMBL" id="AIY41417.1"/>
    </source>
</evidence>
<dbReference type="AlphaFoldDB" id="A0A0A1FEZ7"/>
<organism evidence="1 2">
    <name type="scientific">Collimonas arenae</name>
    <dbReference type="NCBI Taxonomy" id="279058"/>
    <lineage>
        <taxon>Bacteria</taxon>
        <taxon>Pseudomonadati</taxon>
        <taxon>Pseudomonadota</taxon>
        <taxon>Betaproteobacteria</taxon>
        <taxon>Burkholderiales</taxon>
        <taxon>Oxalobacteraceae</taxon>
        <taxon>Collimonas</taxon>
    </lineage>
</organism>